<keyword evidence="3" id="KW-1185">Reference proteome</keyword>
<dbReference type="EMBL" id="QPFP01000214">
    <property type="protein sequence ID" value="TEB18955.1"/>
    <property type="molecule type" value="Genomic_DNA"/>
</dbReference>
<name>A0A4Y7SDF7_COPMI</name>
<reference evidence="1 3" key="1">
    <citation type="journal article" date="2019" name="Nat. Ecol. Evol.">
        <title>Megaphylogeny resolves global patterns of mushroom evolution.</title>
        <authorList>
            <person name="Varga T."/>
            <person name="Krizsan K."/>
            <person name="Foldi C."/>
            <person name="Dima B."/>
            <person name="Sanchez-Garcia M."/>
            <person name="Sanchez-Ramirez S."/>
            <person name="Szollosi G.J."/>
            <person name="Szarkandi J.G."/>
            <person name="Papp V."/>
            <person name="Albert L."/>
            <person name="Andreopoulos W."/>
            <person name="Angelini C."/>
            <person name="Antonin V."/>
            <person name="Barry K.W."/>
            <person name="Bougher N.L."/>
            <person name="Buchanan P."/>
            <person name="Buyck B."/>
            <person name="Bense V."/>
            <person name="Catcheside P."/>
            <person name="Chovatia M."/>
            <person name="Cooper J."/>
            <person name="Damon W."/>
            <person name="Desjardin D."/>
            <person name="Finy P."/>
            <person name="Geml J."/>
            <person name="Haridas S."/>
            <person name="Hughes K."/>
            <person name="Justo A."/>
            <person name="Karasinski D."/>
            <person name="Kautmanova I."/>
            <person name="Kiss B."/>
            <person name="Kocsube S."/>
            <person name="Kotiranta H."/>
            <person name="LaButti K.M."/>
            <person name="Lechner B.E."/>
            <person name="Liimatainen K."/>
            <person name="Lipzen A."/>
            <person name="Lukacs Z."/>
            <person name="Mihaltcheva S."/>
            <person name="Morgado L.N."/>
            <person name="Niskanen T."/>
            <person name="Noordeloos M.E."/>
            <person name="Ohm R.A."/>
            <person name="Ortiz-Santana B."/>
            <person name="Ovrebo C."/>
            <person name="Racz N."/>
            <person name="Riley R."/>
            <person name="Savchenko A."/>
            <person name="Shiryaev A."/>
            <person name="Soop K."/>
            <person name="Spirin V."/>
            <person name="Szebenyi C."/>
            <person name="Tomsovsky M."/>
            <person name="Tulloss R.E."/>
            <person name="Uehling J."/>
            <person name="Grigoriev I.V."/>
            <person name="Vagvolgyi C."/>
            <person name="Papp T."/>
            <person name="Martin F.M."/>
            <person name="Miettinen O."/>
            <person name="Hibbett D.S."/>
            <person name="Nagy L.G."/>
        </authorList>
    </citation>
    <scope>NUCLEOTIDE SEQUENCE [LARGE SCALE GENOMIC DNA]</scope>
    <source>
        <strain evidence="1 3">FP101781</strain>
    </source>
</reference>
<organism evidence="1 3">
    <name type="scientific">Coprinellus micaceus</name>
    <name type="common">Glistening ink-cap mushroom</name>
    <name type="synonym">Coprinus micaceus</name>
    <dbReference type="NCBI Taxonomy" id="71717"/>
    <lineage>
        <taxon>Eukaryota</taxon>
        <taxon>Fungi</taxon>
        <taxon>Dikarya</taxon>
        <taxon>Basidiomycota</taxon>
        <taxon>Agaricomycotina</taxon>
        <taxon>Agaricomycetes</taxon>
        <taxon>Agaricomycetidae</taxon>
        <taxon>Agaricales</taxon>
        <taxon>Agaricineae</taxon>
        <taxon>Psathyrellaceae</taxon>
        <taxon>Coprinellus</taxon>
    </lineage>
</organism>
<proteinExistence type="predicted"/>
<evidence type="ECO:0000313" key="2">
    <source>
        <dbReference type="EMBL" id="TEB24159.1"/>
    </source>
</evidence>
<dbReference type="AlphaFoldDB" id="A0A4Y7SDF7"/>
<comment type="caution">
    <text evidence="1">The sequence shown here is derived from an EMBL/GenBank/DDBJ whole genome shotgun (WGS) entry which is preliminary data.</text>
</comment>
<protein>
    <submittedName>
        <fullName evidence="1">Uncharacterized protein</fullName>
    </submittedName>
</protein>
<accession>A0A4Y7SDF7</accession>
<gene>
    <name evidence="2" type="ORF">FA13DRAFT_1797526</name>
    <name evidence="1" type="ORF">FA13DRAFT_1802735</name>
</gene>
<evidence type="ECO:0000313" key="3">
    <source>
        <dbReference type="Proteomes" id="UP000298030"/>
    </source>
</evidence>
<dbReference type="Proteomes" id="UP000298030">
    <property type="component" value="Unassembled WGS sequence"/>
</dbReference>
<dbReference type="EMBL" id="QPFP01000070">
    <property type="protein sequence ID" value="TEB24159.1"/>
    <property type="molecule type" value="Genomic_DNA"/>
</dbReference>
<evidence type="ECO:0000313" key="1">
    <source>
        <dbReference type="EMBL" id="TEB18955.1"/>
    </source>
</evidence>
<sequence>MPNLLTPEERCFIEEEYEVWVQQQTNLALFDGHFFSQKSFEESFIMPVTERLCTTYREGVPLNRCDQDAIAGYCGKLHQWPTGTRVMPGGVRQDNLNDSFGHTQWLSYWRSSPDGITTTTSQSPNTEELFAWMEETAGSIEEAARIAVEKSHVELSAHADAGAPLAP</sequence>